<dbReference type="GO" id="GO:0016042">
    <property type="term" value="P:lipid catabolic process"/>
    <property type="evidence" value="ECO:0007669"/>
    <property type="project" value="UniProtKB-UniRule"/>
</dbReference>
<dbReference type="PROSITE" id="PS51635">
    <property type="entry name" value="PNPLA"/>
    <property type="match status" value="1"/>
</dbReference>
<sequence length="456" mass="50857">MRIARKKIGLALSGGGYRAAAYHIGTLRALHRLGILNKVDVISSVSGGSITAAYYALNKDNYEDFEKGFIRCLSKSVLWSSFLYLGIAGLFLLGTSVAMSHLTAYLTSFLFPNQPILSGVCAALAGVIVFFLLLVLFLKYSFDTLPTSKLISRLYNKVFFKQKTLGDLPDSPTLCINSTNIATQVPFYFSKKAMGEYAYRVEGKSIFNPERFPIASAVMASSCVPYGFTPITIDKKHLTEEYDKCPNNPEPPKLIDGGVYDNQGGHKLSHDKSRFHTDFIIVSDAGNSDISASGTTNIFNLVMNTISLMMDRIKKMQRADNLYESYVGKEHFAYVPLEWDCSARLIQGFANNLKDENIHPDVWEAHGITKEEITNLKGAESISANKVVIEKLKKSINWSELEKKVPLQEHEQLARSVSTNLTALSHKEIECLAEHSAWLTEVQVRLYMPMLVTNDM</sequence>
<name>A0A3S0P930_9BACT</name>
<feature type="domain" description="PNPLA" evidence="6">
    <location>
        <begin position="11"/>
        <end position="269"/>
    </location>
</feature>
<keyword evidence="8" id="KW-1185">Reference proteome</keyword>
<evidence type="ECO:0000256" key="5">
    <source>
        <dbReference type="SAM" id="Phobius"/>
    </source>
</evidence>
<keyword evidence="3 4" id="KW-0443">Lipid metabolism</keyword>
<keyword evidence="5" id="KW-0472">Membrane</keyword>
<keyword evidence="1 4" id="KW-0378">Hydrolase</keyword>
<dbReference type="PANTHER" id="PTHR14226:SF78">
    <property type="entry name" value="SLR0060 PROTEIN"/>
    <property type="match status" value="1"/>
</dbReference>
<dbReference type="Pfam" id="PF01734">
    <property type="entry name" value="Patatin"/>
    <property type="match status" value="1"/>
</dbReference>
<comment type="caution">
    <text evidence="7">The sequence shown here is derived from an EMBL/GenBank/DDBJ whole genome shotgun (WGS) entry which is preliminary data.</text>
</comment>
<dbReference type="Gene3D" id="3.40.1090.10">
    <property type="entry name" value="Cytosolic phospholipase A2 catalytic domain"/>
    <property type="match status" value="2"/>
</dbReference>
<evidence type="ECO:0000256" key="3">
    <source>
        <dbReference type="ARBA" id="ARBA00023098"/>
    </source>
</evidence>
<accession>A0A3S0P930</accession>
<proteinExistence type="predicted"/>
<protein>
    <submittedName>
        <fullName evidence="7">Patatin-like phospholipase family protein</fullName>
    </submittedName>
</protein>
<dbReference type="OrthoDB" id="9813090at2"/>
<dbReference type="RefSeq" id="WP_126679036.1">
    <property type="nucleotide sequence ID" value="NZ_RYYU01000001.1"/>
</dbReference>
<dbReference type="Proteomes" id="UP000278983">
    <property type="component" value="Unassembled WGS sequence"/>
</dbReference>
<gene>
    <name evidence="7" type="ORF">EHV08_09415</name>
</gene>
<comment type="caution">
    <text evidence="4">Lacks conserved residue(s) required for the propagation of feature annotation.</text>
</comment>
<keyword evidence="5" id="KW-1133">Transmembrane helix</keyword>
<evidence type="ECO:0000313" key="8">
    <source>
        <dbReference type="Proteomes" id="UP000278983"/>
    </source>
</evidence>
<dbReference type="InterPro" id="IPR016035">
    <property type="entry name" value="Acyl_Trfase/lysoPLipase"/>
</dbReference>
<feature type="transmembrane region" description="Helical" evidence="5">
    <location>
        <begin position="77"/>
        <end position="104"/>
    </location>
</feature>
<evidence type="ECO:0000313" key="7">
    <source>
        <dbReference type="EMBL" id="RUL59940.1"/>
    </source>
</evidence>
<feature type="short sequence motif" description="DGA/G" evidence="4">
    <location>
        <begin position="256"/>
        <end position="258"/>
    </location>
</feature>
<dbReference type="EMBL" id="RYYU01000001">
    <property type="protein sequence ID" value="RUL59940.1"/>
    <property type="molecule type" value="Genomic_DNA"/>
</dbReference>
<organism evidence="7 8">
    <name type="scientific">Prevotella koreensis</name>
    <dbReference type="NCBI Taxonomy" id="2490854"/>
    <lineage>
        <taxon>Bacteria</taxon>
        <taxon>Pseudomonadati</taxon>
        <taxon>Bacteroidota</taxon>
        <taxon>Bacteroidia</taxon>
        <taxon>Bacteroidales</taxon>
        <taxon>Prevotellaceae</taxon>
        <taxon>Prevotella</taxon>
    </lineage>
</organism>
<dbReference type="GO" id="GO:0016787">
    <property type="term" value="F:hydrolase activity"/>
    <property type="evidence" value="ECO:0007669"/>
    <property type="project" value="UniProtKB-UniRule"/>
</dbReference>
<dbReference type="InterPro" id="IPR002641">
    <property type="entry name" value="PNPLA_dom"/>
</dbReference>
<dbReference type="SUPFAM" id="SSF52151">
    <property type="entry name" value="FabD/lysophospholipase-like"/>
    <property type="match status" value="1"/>
</dbReference>
<reference evidence="7 8" key="1">
    <citation type="submission" date="2018-12" db="EMBL/GenBank/DDBJ databases">
        <title>Genome sequencing of Prevotella sp. KCOM 3155 (= JS262).</title>
        <authorList>
            <person name="Kook J.-K."/>
            <person name="Park S.-N."/>
            <person name="Lim Y.K."/>
        </authorList>
    </citation>
    <scope>NUCLEOTIDE SEQUENCE [LARGE SCALE GENOMIC DNA]</scope>
    <source>
        <strain evidence="7 8">KCOM 3155</strain>
    </source>
</reference>
<dbReference type="InterPro" id="IPR050301">
    <property type="entry name" value="NTE"/>
</dbReference>
<feature type="active site" description="Proton acceptor" evidence="4">
    <location>
        <position position="256"/>
    </location>
</feature>
<keyword evidence="2 4" id="KW-0442">Lipid degradation</keyword>
<feature type="active site" description="Nucleophile" evidence="4">
    <location>
        <position position="46"/>
    </location>
</feature>
<evidence type="ECO:0000256" key="1">
    <source>
        <dbReference type="ARBA" id="ARBA00022801"/>
    </source>
</evidence>
<evidence type="ECO:0000256" key="2">
    <source>
        <dbReference type="ARBA" id="ARBA00022963"/>
    </source>
</evidence>
<feature type="transmembrane region" description="Helical" evidence="5">
    <location>
        <begin position="116"/>
        <end position="138"/>
    </location>
</feature>
<keyword evidence="5" id="KW-0812">Transmembrane</keyword>
<dbReference type="AlphaFoldDB" id="A0A3S0P930"/>
<evidence type="ECO:0000259" key="6">
    <source>
        <dbReference type="PROSITE" id="PS51635"/>
    </source>
</evidence>
<dbReference type="PANTHER" id="PTHR14226">
    <property type="entry name" value="NEUROPATHY TARGET ESTERASE/SWISS CHEESE D.MELANOGASTER"/>
    <property type="match status" value="1"/>
</dbReference>
<evidence type="ECO:0000256" key="4">
    <source>
        <dbReference type="PROSITE-ProRule" id="PRU01161"/>
    </source>
</evidence>